<reference evidence="18 19" key="1">
    <citation type="submission" date="2014-09" db="EMBL/GenBank/DDBJ databases">
        <authorList>
            <person name="Ellenberger Sabrina"/>
        </authorList>
    </citation>
    <scope>NUCLEOTIDE SEQUENCE [LARGE SCALE GENOMIC DNA]</scope>
    <source>
        <strain evidence="18 19">CBS 412.66</strain>
    </source>
</reference>
<evidence type="ECO:0000256" key="15">
    <source>
        <dbReference type="RuleBase" id="RU367007"/>
    </source>
</evidence>
<dbReference type="UniPathway" id="UPA00378"/>
<feature type="compositionally biased region" description="Acidic residues" evidence="16">
    <location>
        <begin position="784"/>
        <end position="807"/>
    </location>
</feature>
<evidence type="ECO:0000256" key="12">
    <source>
        <dbReference type="ARBA" id="ARBA00023180"/>
    </source>
</evidence>
<dbReference type="EMBL" id="LN732886">
    <property type="protein sequence ID" value="CEP16196.1"/>
    <property type="molecule type" value="Genomic_DNA"/>
</dbReference>
<feature type="transmembrane region" description="Helical" evidence="15">
    <location>
        <begin position="628"/>
        <end position="649"/>
    </location>
</feature>
<evidence type="ECO:0000256" key="5">
    <source>
        <dbReference type="ARBA" id="ARBA00022676"/>
    </source>
</evidence>
<dbReference type="SMART" id="SM00472">
    <property type="entry name" value="MIR"/>
    <property type="match status" value="3"/>
</dbReference>
<feature type="transmembrane region" description="Helical" evidence="15">
    <location>
        <begin position="134"/>
        <end position="155"/>
    </location>
</feature>
<sequence>MSISTLEMRQRKPPVASLVTAPQDKQQRNNDLRKHLVKKTNNYNSSSKDCLLAAVLFIVSLPVRLKNISNPDQVVFDEVHYGQYASYYITQRFFFDIHPPLAKMLIAWIAWIAGYDGQFDFNETGSYPSSVPYATIRAFGALLGCLVVPLAFLTIRNAGHSRVAATITALAICSENGLITNNRLILLDSYLLCFIAFSIYAYTRFYRQSAFGQSWWIWLFFTGVGLGCAVSSKWVGLFTLATVGLSASKHLWEILGDIQITKRQYGIHLCARLACLCVIPLAVYLAAFYAHFALLSKPGPGDSFMEIETQNELRGLAPVDTPVPVAYGSLITMRHRATTGGYLHSHAANYAEGSGQQQVTLYPYKDENNWWRILKAQEDDVVDKLDLLGSDNATSLEYVRHGDLVRLEHVATAPRKLHSHNVPAPVTDTDYHFEVSGYGFENYTGDSNDFWHVQIDTGKYLEARRSLFRLEHINQDCHLYSTVERLPDWGFGQQEVSCIQEGLKAKTMWMIDETEHPLLPLGVAIEHERRPGFLAKLAHLHRAMWSVISADLLTDAQQQQQQHGVSYYWQASSGTAPAQIISLRNPIVFWTSTTAVAAFGLLFGLLQLCDKRGFLSKDYYCHFQGKRAYYEASAGFFALGWALHCIPLYYTTADHRQQHDYIPALYFAVLTLGVGIDLVLSRFHRALRMTLAVAVSVCIIYAYRTYTPIIYGEPWSVAACQQATLLDFWDLNCALYDTEASLPHHHYQMVRLDKANDFHDSSSGSIASENVSQEEFLVVNEVDDEYGDEEYNHDDGGYGEEEEEGDSPTEPPMIAEPEPEFVDGKEVYGDDDDDDDEYPKTIYGVDPEADQNDDDDGQEDDRFPLKPRDIPSTIHV</sequence>
<dbReference type="EC" id="2.4.1.109" evidence="4 15"/>
<dbReference type="Pfam" id="PF02366">
    <property type="entry name" value="PMT"/>
    <property type="match status" value="1"/>
</dbReference>
<evidence type="ECO:0000313" key="19">
    <source>
        <dbReference type="Proteomes" id="UP000054107"/>
    </source>
</evidence>
<feature type="domain" description="MIR" evidence="17">
    <location>
        <begin position="458"/>
        <end position="514"/>
    </location>
</feature>
<dbReference type="InterPro" id="IPR003342">
    <property type="entry name" value="ArnT-like_N"/>
</dbReference>
<feature type="transmembrane region" description="Helical" evidence="15">
    <location>
        <begin position="215"/>
        <end position="248"/>
    </location>
</feature>
<evidence type="ECO:0000313" key="18">
    <source>
        <dbReference type="EMBL" id="CEP16196.1"/>
    </source>
</evidence>
<dbReference type="Pfam" id="PF02815">
    <property type="entry name" value="MIR"/>
    <property type="match status" value="1"/>
</dbReference>
<dbReference type="Proteomes" id="UP000054107">
    <property type="component" value="Unassembled WGS sequence"/>
</dbReference>
<evidence type="ECO:0000256" key="3">
    <source>
        <dbReference type="ARBA" id="ARBA00007222"/>
    </source>
</evidence>
<comment type="catalytic activity">
    <reaction evidence="13 15">
        <text>a di-trans,poly-cis-dolichyl beta-D-mannosyl phosphate + L-threonyl-[protein] = 3-O-(alpha-D-mannosyl)-L-threonyl-[protein] + a di-trans,poly-cis-dolichyl phosphate + H(+)</text>
        <dbReference type="Rhea" id="RHEA:53396"/>
        <dbReference type="Rhea" id="RHEA-COMP:11060"/>
        <dbReference type="Rhea" id="RHEA-COMP:13547"/>
        <dbReference type="Rhea" id="RHEA-COMP:19498"/>
        <dbReference type="Rhea" id="RHEA-COMP:19501"/>
        <dbReference type="ChEBI" id="CHEBI:15378"/>
        <dbReference type="ChEBI" id="CHEBI:30013"/>
        <dbReference type="ChEBI" id="CHEBI:57683"/>
        <dbReference type="ChEBI" id="CHEBI:58211"/>
        <dbReference type="ChEBI" id="CHEBI:137323"/>
        <dbReference type="EC" id="2.4.1.109"/>
    </reaction>
</comment>
<dbReference type="GO" id="GO:0004169">
    <property type="term" value="F:dolichyl-phosphate-mannose-protein mannosyltransferase activity"/>
    <property type="evidence" value="ECO:0007669"/>
    <property type="project" value="UniProtKB-UniRule"/>
</dbReference>
<dbReference type="AlphaFoldDB" id="A0A0B7NC98"/>
<gene>
    <name evidence="18" type="primary">PARPA_10442.1 scaffold 40485</name>
</gene>
<evidence type="ECO:0000256" key="1">
    <source>
        <dbReference type="ARBA" id="ARBA00004477"/>
    </source>
</evidence>
<keyword evidence="5 15" id="KW-0328">Glycosyltransferase</keyword>
<evidence type="ECO:0000256" key="14">
    <source>
        <dbReference type="ARBA" id="ARBA00045102"/>
    </source>
</evidence>
<comment type="similarity">
    <text evidence="3 15">Belongs to the glycosyltransferase 39 family.</text>
</comment>
<dbReference type="STRING" id="35722.A0A0B7NC98"/>
<feature type="transmembrane region" description="Helical" evidence="15">
    <location>
        <begin position="269"/>
        <end position="290"/>
    </location>
</feature>
<dbReference type="SUPFAM" id="SSF82109">
    <property type="entry name" value="MIR domain"/>
    <property type="match status" value="1"/>
</dbReference>
<evidence type="ECO:0000256" key="8">
    <source>
        <dbReference type="ARBA" id="ARBA00022737"/>
    </source>
</evidence>
<feature type="transmembrane region" description="Helical" evidence="15">
    <location>
        <begin position="661"/>
        <end position="679"/>
    </location>
</feature>
<keyword evidence="6 15" id="KW-0808">Transferase</keyword>
<accession>A0A0B7NC98</accession>
<keyword evidence="8" id="KW-0677">Repeat</keyword>
<keyword evidence="11 15" id="KW-0472">Membrane</keyword>
<feature type="transmembrane region" description="Helical" evidence="15">
    <location>
        <begin position="686"/>
        <end position="703"/>
    </location>
</feature>
<feature type="region of interest" description="Disordered" evidence="16">
    <location>
        <begin position="1"/>
        <end position="27"/>
    </location>
</feature>
<comment type="pathway">
    <text evidence="2 15">Protein modification; protein glycosylation.</text>
</comment>
<evidence type="ECO:0000256" key="7">
    <source>
        <dbReference type="ARBA" id="ARBA00022692"/>
    </source>
</evidence>
<feature type="domain" description="MIR" evidence="17">
    <location>
        <begin position="396"/>
        <end position="456"/>
    </location>
</feature>
<dbReference type="GO" id="GO:0005789">
    <property type="term" value="C:endoplasmic reticulum membrane"/>
    <property type="evidence" value="ECO:0007669"/>
    <property type="project" value="UniProtKB-SubCell"/>
</dbReference>
<evidence type="ECO:0000256" key="9">
    <source>
        <dbReference type="ARBA" id="ARBA00022824"/>
    </source>
</evidence>
<name>A0A0B7NC98_9FUNG</name>
<dbReference type="InterPro" id="IPR027005">
    <property type="entry name" value="PMT-like"/>
</dbReference>
<dbReference type="PANTHER" id="PTHR10050">
    <property type="entry name" value="DOLICHYL-PHOSPHATE-MANNOSE--PROTEIN MANNOSYLTRANSFERASE"/>
    <property type="match status" value="1"/>
</dbReference>
<dbReference type="PANTHER" id="PTHR10050:SF50">
    <property type="entry name" value="DOLICHYL-PHOSPHATE-MANNOSE--PROTEIN MANNOSYLTRANSFERASE 1-RELATED"/>
    <property type="match status" value="1"/>
</dbReference>
<feature type="compositionally biased region" description="Acidic residues" evidence="16">
    <location>
        <begin position="847"/>
        <end position="859"/>
    </location>
</feature>
<dbReference type="InterPro" id="IPR032421">
    <property type="entry name" value="PMT_4TMC"/>
</dbReference>
<evidence type="ECO:0000256" key="13">
    <source>
        <dbReference type="ARBA" id="ARBA00045085"/>
    </source>
</evidence>
<evidence type="ECO:0000256" key="10">
    <source>
        <dbReference type="ARBA" id="ARBA00022989"/>
    </source>
</evidence>
<evidence type="ECO:0000259" key="17">
    <source>
        <dbReference type="PROSITE" id="PS50919"/>
    </source>
</evidence>
<evidence type="ECO:0000256" key="16">
    <source>
        <dbReference type="SAM" id="MobiDB-lite"/>
    </source>
</evidence>
<dbReference type="PROSITE" id="PS50919">
    <property type="entry name" value="MIR"/>
    <property type="match status" value="3"/>
</dbReference>
<keyword evidence="19" id="KW-1185">Reference proteome</keyword>
<dbReference type="Gene3D" id="2.80.10.50">
    <property type="match status" value="1"/>
</dbReference>
<feature type="domain" description="MIR" evidence="17">
    <location>
        <begin position="322"/>
        <end position="376"/>
    </location>
</feature>
<protein>
    <recommendedName>
        <fullName evidence="4 15">Dolichyl-phosphate-mannose--protein mannosyltransferase</fullName>
        <ecNumber evidence="4 15">2.4.1.109</ecNumber>
    </recommendedName>
</protein>
<evidence type="ECO:0000256" key="11">
    <source>
        <dbReference type="ARBA" id="ARBA00023136"/>
    </source>
</evidence>
<feature type="compositionally biased region" description="Basic and acidic residues" evidence="16">
    <location>
        <begin position="860"/>
        <end position="869"/>
    </location>
</feature>
<dbReference type="Pfam" id="PF16192">
    <property type="entry name" value="PMT_4TMC"/>
    <property type="match status" value="1"/>
</dbReference>
<proteinExistence type="inferred from homology"/>
<dbReference type="InterPro" id="IPR016093">
    <property type="entry name" value="MIR_motif"/>
</dbReference>
<keyword evidence="7 15" id="KW-0812">Transmembrane</keyword>
<evidence type="ECO:0000256" key="6">
    <source>
        <dbReference type="ARBA" id="ARBA00022679"/>
    </source>
</evidence>
<dbReference type="OrthoDB" id="292747at2759"/>
<evidence type="ECO:0000256" key="4">
    <source>
        <dbReference type="ARBA" id="ARBA00012839"/>
    </source>
</evidence>
<dbReference type="InterPro" id="IPR036300">
    <property type="entry name" value="MIR_dom_sf"/>
</dbReference>
<comment type="function">
    <text evidence="15">Transfers mannose from Dol-P-mannose to Ser or Thr residues on proteins.</text>
</comment>
<keyword evidence="12" id="KW-0325">Glycoprotein</keyword>
<feature type="transmembrane region" description="Helical" evidence="15">
    <location>
        <begin position="184"/>
        <end position="203"/>
    </location>
</feature>
<comment type="subcellular location">
    <subcellularLocation>
        <location evidence="1 15">Endoplasmic reticulum membrane</location>
        <topology evidence="1 15">Multi-pass membrane protein</topology>
    </subcellularLocation>
</comment>
<comment type="catalytic activity">
    <reaction evidence="14 15">
        <text>a di-trans,poly-cis-dolichyl beta-D-mannosyl phosphate + L-seryl-[protein] = 3-O-(alpha-D-mannosyl)-L-seryl-[protein] + a di-trans,poly-cis-dolichyl phosphate + H(+)</text>
        <dbReference type="Rhea" id="RHEA:17377"/>
        <dbReference type="Rhea" id="RHEA-COMP:9863"/>
        <dbReference type="Rhea" id="RHEA-COMP:13546"/>
        <dbReference type="Rhea" id="RHEA-COMP:19498"/>
        <dbReference type="Rhea" id="RHEA-COMP:19501"/>
        <dbReference type="ChEBI" id="CHEBI:15378"/>
        <dbReference type="ChEBI" id="CHEBI:29999"/>
        <dbReference type="ChEBI" id="CHEBI:57683"/>
        <dbReference type="ChEBI" id="CHEBI:58211"/>
        <dbReference type="ChEBI" id="CHEBI:137321"/>
        <dbReference type="EC" id="2.4.1.109"/>
    </reaction>
</comment>
<feature type="transmembrane region" description="Helical" evidence="15">
    <location>
        <begin position="587"/>
        <end position="608"/>
    </location>
</feature>
<evidence type="ECO:0000256" key="2">
    <source>
        <dbReference type="ARBA" id="ARBA00004922"/>
    </source>
</evidence>
<keyword evidence="10 15" id="KW-1133">Transmembrane helix</keyword>
<keyword evidence="9 15" id="KW-0256">Endoplasmic reticulum</keyword>
<feature type="region of interest" description="Disordered" evidence="16">
    <location>
        <begin position="784"/>
        <end position="876"/>
    </location>
</feature>
<feature type="transmembrane region" description="Helical" evidence="15">
    <location>
        <begin position="93"/>
        <end position="114"/>
    </location>
</feature>
<organism evidence="18 19">
    <name type="scientific">Parasitella parasitica</name>
    <dbReference type="NCBI Taxonomy" id="35722"/>
    <lineage>
        <taxon>Eukaryota</taxon>
        <taxon>Fungi</taxon>
        <taxon>Fungi incertae sedis</taxon>
        <taxon>Mucoromycota</taxon>
        <taxon>Mucoromycotina</taxon>
        <taxon>Mucoromycetes</taxon>
        <taxon>Mucorales</taxon>
        <taxon>Mucorineae</taxon>
        <taxon>Mucoraceae</taxon>
        <taxon>Parasitella</taxon>
    </lineage>
</organism>